<evidence type="ECO:0000313" key="1">
    <source>
        <dbReference type="EMBL" id="CAD5222790.1"/>
    </source>
</evidence>
<dbReference type="EMBL" id="CAJFCV020000003">
    <property type="protein sequence ID" value="CAG9111172.1"/>
    <property type="molecule type" value="Genomic_DNA"/>
</dbReference>
<evidence type="ECO:0000313" key="4">
    <source>
        <dbReference type="Proteomes" id="UP000659654"/>
    </source>
</evidence>
<reference evidence="5" key="1">
    <citation type="submission" date="2016-11" db="UniProtKB">
        <authorList>
            <consortium name="WormBaseParasite"/>
        </authorList>
    </citation>
    <scope>IDENTIFICATION</scope>
</reference>
<organism evidence="3 5">
    <name type="scientific">Bursaphelenchus xylophilus</name>
    <name type="common">Pinewood nematode worm</name>
    <name type="synonym">Aphelenchoides xylophilus</name>
    <dbReference type="NCBI Taxonomy" id="6326"/>
    <lineage>
        <taxon>Eukaryota</taxon>
        <taxon>Metazoa</taxon>
        <taxon>Ecdysozoa</taxon>
        <taxon>Nematoda</taxon>
        <taxon>Chromadorea</taxon>
        <taxon>Rhabditida</taxon>
        <taxon>Tylenchina</taxon>
        <taxon>Tylenchomorpha</taxon>
        <taxon>Aphelenchoidea</taxon>
        <taxon>Aphelenchoididae</taxon>
        <taxon>Bursaphelenchus</taxon>
    </lineage>
</organism>
<sequence length="85" mass="9902">MTLFALQGLDRCWAPDFIPSPNCWCEQLCRISPAQHLRYLKAKIAWDKAVKEETEGWQTTRSLESIEPHHPNGPTSLYNFYCSQF</sequence>
<evidence type="ECO:0000313" key="5">
    <source>
        <dbReference type="WBParaSite" id="BXY_0969500.1"/>
    </source>
</evidence>
<dbReference type="Proteomes" id="UP000659654">
    <property type="component" value="Unassembled WGS sequence"/>
</dbReference>
<keyword evidence="4" id="KW-1185">Reference proteome</keyword>
<reference evidence="2" key="2">
    <citation type="submission" date="2020-08" db="EMBL/GenBank/DDBJ databases">
        <authorList>
            <person name="Kikuchi T."/>
        </authorList>
    </citation>
    <scope>NUCLEOTIDE SEQUENCE</scope>
    <source>
        <strain evidence="1">Ka4C1</strain>
    </source>
</reference>
<accession>A0A1I7S9J8</accession>
<dbReference type="Proteomes" id="UP000582659">
    <property type="component" value="Unassembled WGS sequence"/>
</dbReference>
<dbReference type="Proteomes" id="UP000095284">
    <property type="component" value="Unplaced"/>
</dbReference>
<protein>
    <submittedName>
        <fullName evidence="1">(pine wood nematode) hypothetical protein</fullName>
    </submittedName>
</protein>
<dbReference type="AlphaFoldDB" id="A0A1I7S9J8"/>
<dbReference type="EMBL" id="CAJFDI010000003">
    <property type="protein sequence ID" value="CAD5222790.1"/>
    <property type="molecule type" value="Genomic_DNA"/>
</dbReference>
<gene>
    <name evidence="1" type="ORF">BXYJ_LOCUS7655</name>
</gene>
<evidence type="ECO:0000313" key="3">
    <source>
        <dbReference type="Proteomes" id="UP000095284"/>
    </source>
</evidence>
<proteinExistence type="predicted"/>
<name>A0A1I7S9J8_BURXY</name>
<evidence type="ECO:0000313" key="2">
    <source>
        <dbReference type="EMBL" id="CAG9111172.1"/>
    </source>
</evidence>
<dbReference type="WBParaSite" id="BXY_0969500.1">
    <property type="protein sequence ID" value="BXY_0969500.1"/>
    <property type="gene ID" value="BXY_0969500"/>
</dbReference>